<protein>
    <submittedName>
        <fullName evidence="2">Uncharacterized protein</fullName>
    </submittedName>
</protein>
<proteinExistence type="predicted"/>
<feature type="region of interest" description="Disordered" evidence="1">
    <location>
        <begin position="52"/>
        <end position="87"/>
    </location>
</feature>
<evidence type="ECO:0000313" key="2">
    <source>
        <dbReference type="EMBL" id="KAH1055309.1"/>
    </source>
</evidence>
<feature type="compositionally biased region" description="Basic and acidic residues" evidence="1">
    <location>
        <begin position="52"/>
        <end position="67"/>
    </location>
</feature>
<feature type="compositionally biased region" description="Basic and acidic residues" evidence="1">
    <location>
        <begin position="78"/>
        <end position="87"/>
    </location>
</feature>
<name>A0A9D3URX0_9ROSI</name>
<dbReference type="Proteomes" id="UP000828251">
    <property type="component" value="Unassembled WGS sequence"/>
</dbReference>
<keyword evidence="3" id="KW-1185">Reference proteome</keyword>
<organism evidence="2 3">
    <name type="scientific">Gossypium stocksii</name>
    <dbReference type="NCBI Taxonomy" id="47602"/>
    <lineage>
        <taxon>Eukaryota</taxon>
        <taxon>Viridiplantae</taxon>
        <taxon>Streptophyta</taxon>
        <taxon>Embryophyta</taxon>
        <taxon>Tracheophyta</taxon>
        <taxon>Spermatophyta</taxon>
        <taxon>Magnoliopsida</taxon>
        <taxon>eudicotyledons</taxon>
        <taxon>Gunneridae</taxon>
        <taxon>Pentapetalae</taxon>
        <taxon>rosids</taxon>
        <taxon>malvids</taxon>
        <taxon>Malvales</taxon>
        <taxon>Malvaceae</taxon>
        <taxon>Malvoideae</taxon>
        <taxon>Gossypium</taxon>
    </lineage>
</organism>
<evidence type="ECO:0000313" key="3">
    <source>
        <dbReference type="Proteomes" id="UP000828251"/>
    </source>
</evidence>
<accession>A0A9D3URX0</accession>
<dbReference type="AlphaFoldDB" id="A0A9D3URX0"/>
<dbReference type="EMBL" id="JAIQCV010000010">
    <property type="protein sequence ID" value="KAH1055309.1"/>
    <property type="molecule type" value="Genomic_DNA"/>
</dbReference>
<comment type="caution">
    <text evidence="2">The sequence shown here is derived from an EMBL/GenBank/DDBJ whole genome shotgun (WGS) entry which is preliminary data.</text>
</comment>
<gene>
    <name evidence="2" type="ORF">J1N35_033374</name>
</gene>
<evidence type="ECO:0000256" key="1">
    <source>
        <dbReference type="SAM" id="MobiDB-lite"/>
    </source>
</evidence>
<sequence length="87" mass="9812">MGDNLAAANNFKKMDILILIKQAYNIDELIMLEVGNKLFPIRIKESGLEEKTKDIQKNGDQMVREEDVSSEVGLSNKSELEMSPEGR</sequence>
<reference evidence="2 3" key="1">
    <citation type="journal article" date="2021" name="Plant Biotechnol. J.">
        <title>Multi-omics assisted identification of the key and species-specific regulatory components of drought-tolerant mechanisms in Gossypium stocksii.</title>
        <authorList>
            <person name="Yu D."/>
            <person name="Ke L."/>
            <person name="Zhang D."/>
            <person name="Wu Y."/>
            <person name="Sun Y."/>
            <person name="Mei J."/>
            <person name="Sun J."/>
            <person name="Sun Y."/>
        </authorList>
    </citation>
    <scope>NUCLEOTIDE SEQUENCE [LARGE SCALE GENOMIC DNA]</scope>
    <source>
        <strain evidence="3">cv. E1</strain>
        <tissue evidence="2">Leaf</tissue>
    </source>
</reference>